<dbReference type="Proteomes" id="UP000787635">
    <property type="component" value="Unassembled WGS sequence"/>
</dbReference>
<dbReference type="SUPFAM" id="SSF55729">
    <property type="entry name" value="Acyl-CoA N-acyltransferases (Nat)"/>
    <property type="match status" value="1"/>
</dbReference>
<evidence type="ECO:0000313" key="1">
    <source>
        <dbReference type="EMBL" id="NKC31062.1"/>
    </source>
</evidence>
<organism evidence="1 2">
    <name type="scientific">Falsiroseomonas selenitidurans</name>
    <dbReference type="NCBI Taxonomy" id="2716335"/>
    <lineage>
        <taxon>Bacteria</taxon>
        <taxon>Pseudomonadati</taxon>
        <taxon>Pseudomonadota</taxon>
        <taxon>Alphaproteobacteria</taxon>
        <taxon>Acetobacterales</taxon>
        <taxon>Roseomonadaceae</taxon>
        <taxon>Falsiroseomonas</taxon>
    </lineage>
</organism>
<dbReference type="RefSeq" id="WP_168029606.1">
    <property type="nucleotide sequence ID" value="NZ_JAAVNE010000012.1"/>
</dbReference>
<evidence type="ECO:0000313" key="2">
    <source>
        <dbReference type="Proteomes" id="UP000787635"/>
    </source>
</evidence>
<reference evidence="1 2" key="1">
    <citation type="submission" date="2020-03" db="EMBL/GenBank/DDBJ databases">
        <title>Roseomonas selenitidurans sp. nov. isolated from urban soil.</title>
        <authorList>
            <person name="Liu H."/>
        </authorList>
    </citation>
    <scope>NUCLEOTIDE SEQUENCE [LARGE SCALE GENOMIC DNA]</scope>
    <source>
        <strain evidence="1 2">BU-1</strain>
    </source>
</reference>
<gene>
    <name evidence="1" type="ORF">HEQ75_09320</name>
</gene>
<keyword evidence="2" id="KW-1185">Reference proteome</keyword>
<sequence>MLGDDGIPVSFPRPGGPDQSFIGSLRSGLGGYAATRTKHMKRPLEVAMALAVARLSGLLIGSAGGDGMAMLFNLPFSTVLLPDLAADDMLRHVACASHAIGPRLAIRGLNDAQHMPILAALRHAGFILIPWRQIFLVPQPAVALSRSGQVARDLRLRRKHKDLTVATDDVLDDEELDAAVAMYRQLYIHKYSVQNPDFSAGFLRAALRTGALRFLTVRDPSGTVIGFVGYYCNGTTMTTPMIGYAMDRASTYPIYRLLMLAQLQLAAEVGLALNWSSGVPEFKALRGGEPALEYIAIAPQGAWPRLVFSGFAATNRFAFTSPLLRKVVQRI</sequence>
<name>A0ABX1E5N4_9PROT</name>
<dbReference type="EMBL" id="JAAVNE010000012">
    <property type="protein sequence ID" value="NKC31062.1"/>
    <property type="molecule type" value="Genomic_DNA"/>
</dbReference>
<accession>A0ABX1E5N4</accession>
<protein>
    <submittedName>
        <fullName evidence="1">GNAT family N-acetyltransferase</fullName>
    </submittedName>
</protein>
<proteinExistence type="predicted"/>
<comment type="caution">
    <text evidence="1">The sequence shown here is derived from an EMBL/GenBank/DDBJ whole genome shotgun (WGS) entry which is preliminary data.</text>
</comment>
<dbReference type="InterPro" id="IPR016181">
    <property type="entry name" value="Acyl_CoA_acyltransferase"/>
</dbReference>